<comment type="caution">
    <text evidence="1">The sequence shown here is derived from an EMBL/GenBank/DDBJ whole genome shotgun (WGS) entry which is preliminary data.</text>
</comment>
<dbReference type="RefSeq" id="WP_300987159.1">
    <property type="nucleotide sequence ID" value="NZ_CP129236.1"/>
</dbReference>
<protein>
    <recommendedName>
        <fullName evidence="3">AraC family transcriptional regulator</fullName>
    </recommendedName>
</protein>
<evidence type="ECO:0000313" key="2">
    <source>
        <dbReference type="Proteomes" id="UP001172055"/>
    </source>
</evidence>
<sequence length="72" mass="8543">MNKRWTYAEIQKFVEKNSDSKLLSTEYHGFSQKLLFKCACGNNFEKTFTKFNKNNQRKCDVCQPPKESREAK</sequence>
<keyword evidence="2" id="KW-1185">Reference proteome</keyword>
<gene>
    <name evidence="1" type="ORF">QWY14_14425</name>
</gene>
<evidence type="ECO:0000313" key="1">
    <source>
        <dbReference type="EMBL" id="MDN7243008.1"/>
    </source>
</evidence>
<evidence type="ECO:0008006" key="3">
    <source>
        <dbReference type="Google" id="ProtNLM"/>
    </source>
</evidence>
<reference evidence="1 2" key="1">
    <citation type="submission" date="2023-06" db="EMBL/GenBank/DDBJ databases">
        <title>Novel species in genus Planococcus.</title>
        <authorList>
            <person name="Ning S."/>
        </authorList>
    </citation>
    <scope>NUCLEOTIDE SEQUENCE [LARGE SCALE GENOMIC DNA]</scope>
    <source>
        <strain evidence="1 2">N028</strain>
    </source>
</reference>
<dbReference type="EMBL" id="JAUJWV010000002">
    <property type="protein sequence ID" value="MDN7243008.1"/>
    <property type="molecule type" value="Genomic_DNA"/>
</dbReference>
<accession>A0ABT8N5H8</accession>
<name>A0ABT8N5H8_9BACL</name>
<organism evidence="1 2">
    <name type="scientific">Planococcus shixiaomingii</name>
    <dbReference type="NCBI Taxonomy" id="3058393"/>
    <lineage>
        <taxon>Bacteria</taxon>
        <taxon>Bacillati</taxon>
        <taxon>Bacillota</taxon>
        <taxon>Bacilli</taxon>
        <taxon>Bacillales</taxon>
        <taxon>Caryophanaceae</taxon>
        <taxon>Planococcus</taxon>
    </lineage>
</organism>
<proteinExistence type="predicted"/>
<dbReference type="Proteomes" id="UP001172055">
    <property type="component" value="Unassembled WGS sequence"/>
</dbReference>